<protein>
    <submittedName>
        <fullName evidence="3">Tripartite tricarboxylate transporter TctB family protein</fullName>
    </submittedName>
</protein>
<reference evidence="3" key="1">
    <citation type="submission" date="2020-12" db="EMBL/GenBank/DDBJ databases">
        <title>Sedimentitalea sp. nov., isolated from sand in Incheon.</title>
        <authorList>
            <person name="Kim W."/>
        </authorList>
    </citation>
    <scope>NUCLEOTIDE SEQUENCE</scope>
    <source>
        <strain evidence="3">CAU 1593</strain>
    </source>
</reference>
<keyword evidence="1" id="KW-1133">Transmembrane helix</keyword>
<keyword evidence="4" id="KW-1185">Reference proteome</keyword>
<gene>
    <name evidence="3" type="ORF">JF290_02350</name>
</gene>
<feature type="transmembrane region" description="Helical" evidence="1">
    <location>
        <begin position="67"/>
        <end position="84"/>
    </location>
</feature>
<organism evidence="3 4">
    <name type="scientific">Sedimentitalea arenosa</name>
    <dbReference type="NCBI Taxonomy" id="2798803"/>
    <lineage>
        <taxon>Bacteria</taxon>
        <taxon>Pseudomonadati</taxon>
        <taxon>Pseudomonadota</taxon>
        <taxon>Alphaproteobacteria</taxon>
        <taxon>Rhodobacterales</taxon>
        <taxon>Paracoccaceae</taxon>
        <taxon>Sedimentitalea</taxon>
    </lineage>
</organism>
<evidence type="ECO:0000313" key="3">
    <source>
        <dbReference type="EMBL" id="MBJ6370355.1"/>
    </source>
</evidence>
<keyword evidence="1" id="KW-0472">Membrane</keyword>
<evidence type="ECO:0000259" key="2">
    <source>
        <dbReference type="Pfam" id="PF07331"/>
    </source>
</evidence>
<name>A0A8J7J0W3_9RHOB</name>
<comment type="caution">
    <text evidence="3">The sequence shown here is derived from an EMBL/GenBank/DDBJ whole genome shotgun (WGS) entry which is preliminary data.</text>
</comment>
<keyword evidence="1" id="KW-0812">Transmembrane</keyword>
<sequence>MSVRLLGAAIFLIAALYTYYGQGYSVAFGDVLGPSVFPVIVGVPAMLLSASLVVFPSGQVEWPDRSHILRQVAALAILLGYAWSLKPLGFPLATFGLIAALAIVLGGNPMRALVLGAAMSLGLWVLFDQVLGLPLAFLGSVFGGR</sequence>
<accession>A0A8J7J0W3</accession>
<dbReference type="InterPro" id="IPR009936">
    <property type="entry name" value="DUF1468"/>
</dbReference>
<dbReference type="Pfam" id="PF07331">
    <property type="entry name" value="TctB"/>
    <property type="match status" value="1"/>
</dbReference>
<dbReference type="Proteomes" id="UP000619079">
    <property type="component" value="Unassembled WGS sequence"/>
</dbReference>
<dbReference type="EMBL" id="JAELVR010000001">
    <property type="protein sequence ID" value="MBJ6370355.1"/>
    <property type="molecule type" value="Genomic_DNA"/>
</dbReference>
<feature type="transmembrane region" description="Helical" evidence="1">
    <location>
        <begin position="90"/>
        <end position="109"/>
    </location>
</feature>
<feature type="transmembrane region" description="Helical" evidence="1">
    <location>
        <begin position="121"/>
        <end position="142"/>
    </location>
</feature>
<proteinExistence type="predicted"/>
<evidence type="ECO:0000256" key="1">
    <source>
        <dbReference type="SAM" id="Phobius"/>
    </source>
</evidence>
<feature type="domain" description="DUF1468" evidence="2">
    <location>
        <begin position="6"/>
        <end position="135"/>
    </location>
</feature>
<dbReference type="AlphaFoldDB" id="A0A8J7J0W3"/>
<evidence type="ECO:0000313" key="4">
    <source>
        <dbReference type="Proteomes" id="UP000619079"/>
    </source>
</evidence>
<feature type="transmembrane region" description="Helical" evidence="1">
    <location>
        <begin position="33"/>
        <end position="55"/>
    </location>
</feature>